<dbReference type="InterPro" id="IPR016193">
    <property type="entry name" value="Cytidine_deaminase-like"/>
</dbReference>
<reference evidence="1" key="1">
    <citation type="submission" date="2020-10" db="EMBL/GenBank/DDBJ databases">
        <authorList>
            <person name="Gilroy R."/>
        </authorList>
    </citation>
    <scope>NUCLEOTIDE SEQUENCE</scope>
    <source>
        <strain evidence="1">14508</strain>
    </source>
</reference>
<accession>A0A9D1GAB6</accession>
<dbReference type="InterPro" id="IPR037081">
    <property type="entry name" value="Hyp_TM1506"/>
</dbReference>
<organism evidence="1 2">
    <name type="scientific">Candidatus Caccosoma faecigallinarum</name>
    <dbReference type="NCBI Taxonomy" id="2840720"/>
    <lineage>
        <taxon>Bacteria</taxon>
        <taxon>Bacillati</taxon>
        <taxon>Bacillota</taxon>
        <taxon>Bacillota incertae sedis</taxon>
        <taxon>Candidatus Caccosoma</taxon>
    </lineage>
</organism>
<reference evidence="1" key="2">
    <citation type="journal article" date="2021" name="PeerJ">
        <title>Extensive microbial diversity within the chicken gut microbiome revealed by metagenomics and culture.</title>
        <authorList>
            <person name="Gilroy R."/>
            <person name="Ravi A."/>
            <person name="Getino M."/>
            <person name="Pursley I."/>
            <person name="Horton D.L."/>
            <person name="Alikhan N.F."/>
            <person name="Baker D."/>
            <person name="Gharbi K."/>
            <person name="Hall N."/>
            <person name="Watson M."/>
            <person name="Adriaenssens E.M."/>
            <person name="Foster-Nyarko E."/>
            <person name="Jarju S."/>
            <person name="Secka A."/>
            <person name="Antonio M."/>
            <person name="Oren A."/>
            <person name="Chaudhuri R.R."/>
            <person name="La Ragione R."/>
            <person name="Hildebrand F."/>
            <person name="Pallen M.J."/>
        </authorList>
    </citation>
    <scope>NUCLEOTIDE SEQUENCE</scope>
    <source>
        <strain evidence="1">14508</strain>
    </source>
</reference>
<dbReference type="InterPro" id="IPR015067">
    <property type="entry name" value="DUF1893_TM1506-like"/>
</dbReference>
<name>A0A9D1GAB6_9FIRM</name>
<dbReference type="EMBL" id="DVKI01000149">
    <property type="protein sequence ID" value="HIT17673.1"/>
    <property type="molecule type" value="Genomic_DNA"/>
</dbReference>
<proteinExistence type="predicted"/>
<gene>
    <name evidence="1" type="ORF">IAD04_04810</name>
</gene>
<evidence type="ECO:0000313" key="1">
    <source>
        <dbReference type="EMBL" id="HIT17673.1"/>
    </source>
</evidence>
<dbReference type="Pfam" id="PF08973">
    <property type="entry name" value="TM1506"/>
    <property type="match status" value="1"/>
</dbReference>
<evidence type="ECO:0000313" key="2">
    <source>
        <dbReference type="Proteomes" id="UP000886893"/>
    </source>
</evidence>
<dbReference type="GO" id="GO:0003824">
    <property type="term" value="F:catalytic activity"/>
    <property type="evidence" value="ECO:0007669"/>
    <property type="project" value="InterPro"/>
</dbReference>
<dbReference type="AlphaFoldDB" id="A0A9D1GAB6"/>
<comment type="caution">
    <text evidence="1">The sequence shown here is derived from an EMBL/GenBank/DDBJ whole genome shotgun (WGS) entry which is preliminary data.</text>
</comment>
<dbReference type="Proteomes" id="UP000886893">
    <property type="component" value="Unassembled WGS sequence"/>
</dbReference>
<protein>
    <submittedName>
        <fullName evidence="1">DUF1893 domain-containing protein</fullName>
    </submittedName>
</protein>
<dbReference type="SUPFAM" id="SSF53927">
    <property type="entry name" value="Cytidine deaminase-like"/>
    <property type="match status" value="1"/>
</dbReference>
<dbReference type="Gene3D" id="3.40.140.30">
    <property type="entry name" value="Hypothetical protein TM1506"/>
    <property type="match status" value="1"/>
</dbReference>
<sequence length="137" mass="15427">MTDLQIAKKNLEGNTICLVKKDSILTKKEKGILPMMQLLEQKVDLTGYSVADLIVGKAVAFIFVKAKIKAVYAKVISRQGLKILNQYHIDCEYDNLTEQIINREKTDICPMEKATQNATNPEEAYLLIKQALAKLKT</sequence>